<evidence type="ECO:0000313" key="7">
    <source>
        <dbReference type="Proteomes" id="UP000053477"/>
    </source>
</evidence>
<dbReference type="InterPro" id="IPR019775">
    <property type="entry name" value="WD40_repeat_CS"/>
</dbReference>
<dbReference type="PROSITE" id="PS50294">
    <property type="entry name" value="WD_REPEATS_REGION"/>
    <property type="match status" value="3"/>
</dbReference>
<evidence type="ECO:0000313" key="6">
    <source>
        <dbReference type="EMBL" id="KLO10545.1"/>
    </source>
</evidence>
<feature type="repeat" description="WD" evidence="3">
    <location>
        <begin position="361"/>
        <end position="401"/>
    </location>
</feature>
<dbReference type="STRING" id="27342.A0A0H2RFB6"/>
<dbReference type="PROSITE" id="PS50082">
    <property type="entry name" value="WD_REPEATS_2"/>
    <property type="match status" value="5"/>
</dbReference>
<dbReference type="PROSITE" id="PS00678">
    <property type="entry name" value="WD_REPEATS_1"/>
    <property type="match status" value="1"/>
</dbReference>
<dbReference type="CDD" id="cd00200">
    <property type="entry name" value="WD40"/>
    <property type="match status" value="1"/>
</dbReference>
<dbReference type="OrthoDB" id="972532at2759"/>
<feature type="region of interest" description="Disordered" evidence="4">
    <location>
        <begin position="1"/>
        <end position="60"/>
    </location>
</feature>
<feature type="repeat" description="WD" evidence="3">
    <location>
        <begin position="613"/>
        <end position="639"/>
    </location>
</feature>
<dbReference type="InterPro" id="IPR006594">
    <property type="entry name" value="LisH"/>
</dbReference>
<feature type="compositionally biased region" description="Low complexity" evidence="4">
    <location>
        <begin position="675"/>
        <end position="696"/>
    </location>
</feature>
<dbReference type="Gene3D" id="2.130.10.10">
    <property type="entry name" value="YVTN repeat-like/Quinoprotein amine dehydrogenase"/>
    <property type="match status" value="2"/>
</dbReference>
<dbReference type="SUPFAM" id="SSF50978">
    <property type="entry name" value="WD40 repeat-like"/>
    <property type="match status" value="1"/>
</dbReference>
<dbReference type="PROSITE" id="PS50897">
    <property type="entry name" value="CTLH"/>
    <property type="match status" value="1"/>
</dbReference>
<reference evidence="6 7" key="1">
    <citation type="submission" date="2015-04" db="EMBL/GenBank/DDBJ databases">
        <title>Complete genome sequence of Schizopora paradoxa KUC8140, a cosmopolitan wood degrader in East Asia.</title>
        <authorList>
            <consortium name="DOE Joint Genome Institute"/>
            <person name="Min B."/>
            <person name="Park H."/>
            <person name="Jang Y."/>
            <person name="Kim J.-J."/>
            <person name="Kim K.H."/>
            <person name="Pangilinan J."/>
            <person name="Lipzen A."/>
            <person name="Riley R."/>
            <person name="Grigoriev I.V."/>
            <person name="Spatafora J.W."/>
            <person name="Choi I.-G."/>
        </authorList>
    </citation>
    <scope>NUCLEOTIDE SEQUENCE [LARGE SCALE GENOMIC DNA]</scope>
    <source>
        <strain evidence="6 7">KUC8140</strain>
    </source>
</reference>
<dbReference type="PANTHER" id="PTHR22838:SF0">
    <property type="entry name" value="WD REPEAT-CONTAINING PROTEIN 26"/>
    <property type="match status" value="1"/>
</dbReference>
<dbReference type="AlphaFoldDB" id="A0A0H2RFB6"/>
<evidence type="ECO:0000256" key="2">
    <source>
        <dbReference type="ARBA" id="ARBA00022737"/>
    </source>
</evidence>
<feature type="compositionally biased region" description="Low complexity" evidence="4">
    <location>
        <begin position="486"/>
        <end position="495"/>
    </location>
</feature>
<sequence length="696" mass="76740">MRYTNRSQDGVPGSFDSDTFAGPSSLESDDLLTGSSSLPSASNGHAARSNGNGALATNGTSGLKQQASYASSGAVEGRAAGRAIAPVNLPGTRLYNDAPIDREEFVRLVIQSLRDVGYIESAATLEAESGYSMEMPEVSRFKQCILNADWGSAESYLTTLGVFDEDNLRMAKYLISEQKYLELLERQSVNAALHILRTELAPLTDEADVDQLHSLSALIMCSSPEDLRARARWDGALGTSRPKLLANLQQFIPPSVMMPQRRISTMIEQAFLYQRTNCLYHNAPYTPEAFSLYSDHNCPKEMFPYITSNILKHHNDEVWNLKWSNDGQYLATAGRDKSAIIWHIGSETSPQERKCSMVRVIDNHTYTVGCLSWSPDDSMLLTSTDSIIKVWNAKTGVFIRESEKHQETVSAIEWLPDSSGLLSGGMDRKIHHWDLSSREADLWLTTSIRVTDLAIAPDLSRVVIIGLERLPSPVVPKPPSVHESQTASGSSTGAAPVRDLKENRLVIYDYATRKQEASIRLEGELTSVKISQDSRYALVNQAPDEIQLWDLETARMARKFTGQRQGRHVIRSCFGGVDGNFIVSGSEDGKVYVWHRDTGALLEILSGHGDGSVNDVAWNPVNERMFASCSDDKTVRIWESPLPRSMGEEDTRAHVLEQNGKGKERLRERPPWHDGAAGLASSTSSGQPRGSSSSSS</sequence>
<dbReference type="Pfam" id="PF23627">
    <property type="entry name" value="LisH_WDR26"/>
    <property type="match status" value="1"/>
</dbReference>
<evidence type="ECO:0000256" key="1">
    <source>
        <dbReference type="ARBA" id="ARBA00022574"/>
    </source>
</evidence>
<dbReference type="InterPro" id="IPR001680">
    <property type="entry name" value="WD40_rpt"/>
</dbReference>
<feature type="repeat" description="WD" evidence="3">
    <location>
        <begin position="578"/>
        <end position="604"/>
    </location>
</feature>
<dbReference type="PROSITE" id="PS50896">
    <property type="entry name" value="LISH"/>
    <property type="match status" value="1"/>
</dbReference>
<dbReference type="InterPro" id="IPR054080">
    <property type="entry name" value="TPR1-like_2nd"/>
</dbReference>
<feature type="region of interest" description="Disordered" evidence="4">
    <location>
        <begin position="475"/>
        <end position="495"/>
    </location>
</feature>
<dbReference type="EMBL" id="KQ086023">
    <property type="protein sequence ID" value="KLO10545.1"/>
    <property type="molecule type" value="Genomic_DNA"/>
</dbReference>
<keyword evidence="2" id="KW-0677">Repeat</keyword>
<keyword evidence="7" id="KW-1185">Reference proteome</keyword>
<dbReference type="SMART" id="SM00320">
    <property type="entry name" value="WD40"/>
    <property type="match status" value="6"/>
</dbReference>
<feature type="region of interest" description="Disordered" evidence="4">
    <location>
        <begin position="640"/>
        <end position="696"/>
    </location>
</feature>
<dbReference type="Pfam" id="PF21889">
    <property type="entry name" value="TPR1-like_2nd"/>
    <property type="match status" value="1"/>
</dbReference>
<feature type="repeat" description="WD" evidence="3">
    <location>
        <begin position="311"/>
        <end position="352"/>
    </location>
</feature>
<dbReference type="InterPro" id="IPR015943">
    <property type="entry name" value="WD40/YVTN_repeat-like_dom_sf"/>
</dbReference>
<dbReference type="PANTHER" id="PTHR22838">
    <property type="entry name" value="WD REPEAT PROTEIN 26-RELATED"/>
    <property type="match status" value="1"/>
</dbReference>
<protein>
    <submittedName>
        <fullName evidence="6">WD40 repeat-like protein</fullName>
    </submittedName>
</protein>
<dbReference type="GO" id="GO:0043161">
    <property type="term" value="P:proteasome-mediated ubiquitin-dependent protein catabolic process"/>
    <property type="evidence" value="ECO:0007669"/>
    <property type="project" value="TreeGrafter"/>
</dbReference>
<dbReference type="SMART" id="SM00668">
    <property type="entry name" value="CTLH"/>
    <property type="match status" value="1"/>
</dbReference>
<dbReference type="InterPro" id="IPR036322">
    <property type="entry name" value="WD40_repeat_dom_sf"/>
</dbReference>
<feature type="repeat" description="WD" evidence="3">
    <location>
        <begin position="402"/>
        <end position="437"/>
    </location>
</feature>
<name>A0A0H2RFB6_9AGAM</name>
<dbReference type="GO" id="GO:0034657">
    <property type="term" value="C:GID complex"/>
    <property type="evidence" value="ECO:0007669"/>
    <property type="project" value="TreeGrafter"/>
</dbReference>
<feature type="compositionally biased region" description="Basic and acidic residues" evidence="4">
    <location>
        <begin position="646"/>
        <end position="672"/>
    </location>
</feature>
<dbReference type="InParanoid" id="A0A0H2RFB6"/>
<organism evidence="6 7">
    <name type="scientific">Schizopora paradoxa</name>
    <dbReference type="NCBI Taxonomy" id="27342"/>
    <lineage>
        <taxon>Eukaryota</taxon>
        <taxon>Fungi</taxon>
        <taxon>Dikarya</taxon>
        <taxon>Basidiomycota</taxon>
        <taxon>Agaricomycotina</taxon>
        <taxon>Agaricomycetes</taxon>
        <taxon>Hymenochaetales</taxon>
        <taxon>Schizoporaceae</taxon>
        <taxon>Schizopora</taxon>
    </lineage>
</organism>
<dbReference type="FunCoup" id="A0A0H2RFB6">
    <property type="interactions" value="272"/>
</dbReference>
<evidence type="ECO:0000259" key="5">
    <source>
        <dbReference type="PROSITE" id="PS50897"/>
    </source>
</evidence>
<dbReference type="InterPro" id="IPR006595">
    <property type="entry name" value="CTLH_C"/>
</dbReference>
<proteinExistence type="predicted"/>
<dbReference type="Proteomes" id="UP000053477">
    <property type="component" value="Unassembled WGS sequence"/>
</dbReference>
<evidence type="ECO:0000256" key="3">
    <source>
        <dbReference type="PROSITE-ProRule" id="PRU00221"/>
    </source>
</evidence>
<dbReference type="InterPro" id="IPR051350">
    <property type="entry name" value="WD_repeat-ST_regulator"/>
</dbReference>
<gene>
    <name evidence="6" type="ORF">SCHPADRAFT_832396</name>
</gene>
<feature type="compositionally biased region" description="Polar residues" evidence="4">
    <location>
        <begin position="33"/>
        <end position="60"/>
    </location>
</feature>
<feature type="domain" description="CTLH" evidence="5">
    <location>
        <begin position="134"/>
        <end position="191"/>
    </location>
</feature>
<accession>A0A0H2RFB6</accession>
<dbReference type="Pfam" id="PF00400">
    <property type="entry name" value="WD40"/>
    <property type="match status" value="5"/>
</dbReference>
<evidence type="ECO:0000256" key="4">
    <source>
        <dbReference type="SAM" id="MobiDB-lite"/>
    </source>
</evidence>
<keyword evidence="1 3" id="KW-0853">WD repeat</keyword>